<organism evidence="1 2">
    <name type="scientific">Potamilus streckersoni</name>
    <dbReference type="NCBI Taxonomy" id="2493646"/>
    <lineage>
        <taxon>Eukaryota</taxon>
        <taxon>Metazoa</taxon>
        <taxon>Spiralia</taxon>
        <taxon>Lophotrochozoa</taxon>
        <taxon>Mollusca</taxon>
        <taxon>Bivalvia</taxon>
        <taxon>Autobranchia</taxon>
        <taxon>Heteroconchia</taxon>
        <taxon>Palaeoheterodonta</taxon>
        <taxon>Unionida</taxon>
        <taxon>Unionoidea</taxon>
        <taxon>Unionidae</taxon>
        <taxon>Ambleminae</taxon>
        <taxon>Lampsilini</taxon>
        <taxon>Potamilus</taxon>
    </lineage>
</organism>
<name>A0AAE0SB37_9BIVA</name>
<dbReference type="EMBL" id="JAEAOA010001650">
    <property type="protein sequence ID" value="KAK3588609.1"/>
    <property type="molecule type" value="Genomic_DNA"/>
</dbReference>
<reference evidence="1" key="1">
    <citation type="journal article" date="2021" name="Genome Biol. Evol.">
        <title>A High-Quality Reference Genome for a Parasitic Bivalve with Doubly Uniparental Inheritance (Bivalvia: Unionida).</title>
        <authorList>
            <person name="Smith C.H."/>
        </authorList>
    </citation>
    <scope>NUCLEOTIDE SEQUENCE</scope>
    <source>
        <strain evidence="1">CHS0354</strain>
    </source>
</reference>
<dbReference type="Proteomes" id="UP001195483">
    <property type="component" value="Unassembled WGS sequence"/>
</dbReference>
<reference evidence="1" key="3">
    <citation type="submission" date="2023-05" db="EMBL/GenBank/DDBJ databases">
        <authorList>
            <person name="Smith C.H."/>
        </authorList>
    </citation>
    <scope>NUCLEOTIDE SEQUENCE</scope>
    <source>
        <strain evidence="1">CHS0354</strain>
        <tissue evidence="1">Mantle</tissue>
    </source>
</reference>
<dbReference type="AlphaFoldDB" id="A0AAE0SB37"/>
<sequence>MTQSRDALLKGKALYVYSRLPRDDGGDVLKEAILERYELAEQGFCKKFRYSKPEKGETFGQLVV</sequence>
<protein>
    <recommendedName>
        <fullName evidence="3">Resolvase/invertase-type recombinase catalytic domain-containing protein</fullName>
    </recommendedName>
</protein>
<evidence type="ECO:0008006" key="3">
    <source>
        <dbReference type="Google" id="ProtNLM"/>
    </source>
</evidence>
<comment type="caution">
    <text evidence="1">The sequence shown here is derived from an EMBL/GenBank/DDBJ whole genome shotgun (WGS) entry which is preliminary data.</text>
</comment>
<reference evidence="1" key="2">
    <citation type="journal article" date="2021" name="Genome Biol. Evol.">
        <title>Developing a high-quality reference genome for a parasitic bivalve with doubly uniparental inheritance (Bivalvia: Unionida).</title>
        <authorList>
            <person name="Smith C.H."/>
        </authorList>
    </citation>
    <scope>NUCLEOTIDE SEQUENCE</scope>
    <source>
        <strain evidence="1">CHS0354</strain>
        <tissue evidence="1">Mantle</tissue>
    </source>
</reference>
<proteinExistence type="predicted"/>
<gene>
    <name evidence="1" type="ORF">CHS0354_027334</name>
</gene>
<accession>A0AAE0SB37</accession>
<evidence type="ECO:0000313" key="1">
    <source>
        <dbReference type="EMBL" id="KAK3588609.1"/>
    </source>
</evidence>
<evidence type="ECO:0000313" key="2">
    <source>
        <dbReference type="Proteomes" id="UP001195483"/>
    </source>
</evidence>
<keyword evidence="2" id="KW-1185">Reference proteome</keyword>